<organism evidence="1 2">
    <name type="scientific">Thermoleptolyngbya sichuanensis A183</name>
    <dbReference type="NCBI Taxonomy" id="2737172"/>
    <lineage>
        <taxon>Bacteria</taxon>
        <taxon>Bacillati</taxon>
        <taxon>Cyanobacteriota</taxon>
        <taxon>Cyanophyceae</taxon>
        <taxon>Oculatellales</taxon>
        <taxon>Oculatellaceae</taxon>
        <taxon>Thermoleptolyngbya</taxon>
        <taxon>Thermoleptolyngbya sichuanensis</taxon>
    </lineage>
</organism>
<name>A0A6M8B2C4_9CYAN</name>
<evidence type="ECO:0000313" key="2">
    <source>
        <dbReference type="Proteomes" id="UP000505210"/>
    </source>
</evidence>
<evidence type="ECO:0000313" key="1">
    <source>
        <dbReference type="EMBL" id="QKD80874.1"/>
    </source>
</evidence>
<gene>
    <name evidence="1" type="ORF">HPC62_00635</name>
</gene>
<protein>
    <submittedName>
        <fullName evidence="1">Uncharacterized protein</fullName>
    </submittedName>
</protein>
<proteinExistence type="predicted"/>
<reference evidence="1 2" key="1">
    <citation type="submission" date="2020-05" db="EMBL/GenBank/DDBJ databases">
        <title>Complete genome sequence of of a novel Thermoleptolyngbya strain isolated from hot springs of Ganzi, Sichuan China.</title>
        <authorList>
            <person name="Tang J."/>
            <person name="Daroch M."/>
            <person name="Li L."/>
            <person name="Waleron K."/>
            <person name="Waleron M."/>
            <person name="Waleron M."/>
        </authorList>
    </citation>
    <scope>NUCLEOTIDE SEQUENCE [LARGE SCALE GENOMIC DNA]</scope>
    <source>
        <strain evidence="1 2">PKUAC-SCTA183</strain>
    </source>
</reference>
<accession>A0A6M8B2C4</accession>
<keyword evidence="2" id="KW-1185">Reference proteome</keyword>
<dbReference type="Proteomes" id="UP000505210">
    <property type="component" value="Chromosome"/>
</dbReference>
<dbReference type="KEGG" id="theu:HPC62_00635"/>
<dbReference type="RefSeq" id="WP_172353302.1">
    <property type="nucleotide sequence ID" value="NZ_CP053661.1"/>
</dbReference>
<dbReference type="AlphaFoldDB" id="A0A6M8B2C4"/>
<sequence length="128" mass="14723">MNTDKLSFLDENQSVASVVTKLHEYFKNSYSRCKVKRSQCLSQLEAATGEKEQAILQDLEKIDQEMALFGVLNDALSIADRVVHSKTMSSALGLDSEIYQIHHETEEEQRAEWNLAEYRISQQRQTQQ</sequence>
<dbReference type="EMBL" id="CP053661">
    <property type="protein sequence ID" value="QKD80874.1"/>
    <property type="molecule type" value="Genomic_DNA"/>
</dbReference>